<evidence type="ECO:0000256" key="1">
    <source>
        <dbReference type="ARBA" id="ARBA00006184"/>
    </source>
</evidence>
<organism evidence="7">
    <name type="scientific">Ignisphaera aggregans</name>
    <dbReference type="NCBI Taxonomy" id="334771"/>
    <lineage>
        <taxon>Archaea</taxon>
        <taxon>Thermoproteota</taxon>
        <taxon>Thermoprotei</taxon>
        <taxon>Desulfurococcales</taxon>
        <taxon>Desulfurococcaceae</taxon>
        <taxon>Ignisphaera</taxon>
    </lineage>
</organism>
<dbReference type="InterPro" id="IPR036388">
    <property type="entry name" value="WH-like_DNA-bd_sf"/>
</dbReference>
<dbReference type="InterPro" id="IPR036390">
    <property type="entry name" value="WH_DNA-bd_sf"/>
</dbReference>
<evidence type="ECO:0000256" key="5">
    <source>
        <dbReference type="HAMAP-Rule" id="MF_01407"/>
    </source>
</evidence>
<dbReference type="PANTHER" id="PTHR10763">
    <property type="entry name" value="CELL DIVISION CONTROL PROTEIN 6-RELATED"/>
    <property type="match status" value="1"/>
</dbReference>
<name>A0A7C4BBE4_9CREN</name>
<dbReference type="InterPro" id="IPR027417">
    <property type="entry name" value="P-loop_NTPase"/>
</dbReference>
<dbReference type="InterPro" id="IPR055237">
    <property type="entry name" value="Cdc6_lid"/>
</dbReference>
<dbReference type="InterPro" id="IPR014277">
    <property type="entry name" value="Orc1/Cdc6_arc"/>
</dbReference>
<dbReference type="Pfam" id="PF22703">
    <property type="entry name" value="Cdc6_lid"/>
    <property type="match status" value="1"/>
</dbReference>
<dbReference type="GO" id="GO:0016887">
    <property type="term" value="F:ATP hydrolysis activity"/>
    <property type="evidence" value="ECO:0007669"/>
    <property type="project" value="InterPro"/>
</dbReference>
<feature type="domain" description="Cdc6 C-terminal" evidence="6">
    <location>
        <begin position="315"/>
        <end position="398"/>
    </location>
</feature>
<dbReference type="SUPFAM" id="SSF46785">
    <property type="entry name" value="Winged helix' DNA-binding domain"/>
    <property type="match status" value="1"/>
</dbReference>
<comment type="caution">
    <text evidence="7">The sequence shown here is derived from an EMBL/GenBank/DDBJ whole genome shotgun (WGS) entry which is preliminary data.</text>
</comment>
<accession>A0A7C4BBE4</accession>
<keyword evidence="2 5" id="KW-0235">DNA replication</keyword>
<reference evidence="7" key="1">
    <citation type="journal article" date="2020" name="mSystems">
        <title>Genome- and Community-Level Interaction Insights into Carbon Utilization and Element Cycling Functions of Hydrothermarchaeota in Hydrothermal Sediment.</title>
        <authorList>
            <person name="Zhou Z."/>
            <person name="Liu Y."/>
            <person name="Xu W."/>
            <person name="Pan J."/>
            <person name="Luo Z.H."/>
            <person name="Li M."/>
        </authorList>
    </citation>
    <scope>NUCLEOTIDE SEQUENCE [LARGE SCALE GENOMIC DNA]</scope>
    <source>
        <strain evidence="7">SpSt-732</strain>
    </source>
</reference>
<dbReference type="NCBIfam" id="NF001623">
    <property type="entry name" value="PRK00411.1-1"/>
    <property type="match status" value="1"/>
</dbReference>
<dbReference type="InterPro" id="IPR050311">
    <property type="entry name" value="ORC1/CDC6"/>
</dbReference>
<comment type="function">
    <text evidence="5">Involved in regulation of DNA replication.</text>
</comment>
<protein>
    <recommendedName>
        <fullName evidence="5">ORC1-type DNA replication protein</fullName>
    </recommendedName>
</protein>
<dbReference type="Gene3D" id="1.10.10.10">
    <property type="entry name" value="Winged helix-like DNA-binding domain superfamily/Winged helix DNA-binding domain"/>
    <property type="match status" value="1"/>
</dbReference>
<comment type="similarity">
    <text evidence="1 5">Belongs to the CDC6/cdc18 family.</text>
</comment>
<dbReference type="Pfam" id="PF13401">
    <property type="entry name" value="AAA_22"/>
    <property type="match status" value="1"/>
</dbReference>
<dbReference type="SUPFAM" id="SSF52540">
    <property type="entry name" value="P-loop containing nucleoside triphosphate hydrolases"/>
    <property type="match status" value="1"/>
</dbReference>
<evidence type="ECO:0000256" key="2">
    <source>
        <dbReference type="ARBA" id="ARBA00022705"/>
    </source>
</evidence>
<dbReference type="HAMAP" id="MF_01407">
    <property type="entry name" value="ORC1_type_DNA_replic_protein"/>
    <property type="match status" value="1"/>
</dbReference>
<keyword evidence="4 5" id="KW-0067">ATP-binding</keyword>
<dbReference type="PANTHER" id="PTHR10763:SF31">
    <property type="entry name" value="ORC1-TYPE DNA REPLICATION PROTEIN 2"/>
    <property type="match status" value="1"/>
</dbReference>
<evidence type="ECO:0000259" key="6">
    <source>
        <dbReference type="SMART" id="SM01074"/>
    </source>
</evidence>
<dbReference type="Gene3D" id="3.40.50.300">
    <property type="entry name" value="P-loop containing nucleotide triphosphate hydrolases"/>
    <property type="match status" value="1"/>
</dbReference>
<dbReference type="AlphaFoldDB" id="A0A7C4BBE4"/>
<gene>
    <name evidence="7" type="ORF">ENV14_00730</name>
</gene>
<evidence type="ECO:0000256" key="4">
    <source>
        <dbReference type="ARBA" id="ARBA00022840"/>
    </source>
</evidence>
<sequence>MTIDNIVESVINRASVFKNRSVLDRSYVPDQLPHRERQLALLAEHFKPVITSPGSVSITTLLVGDIGVGKTVTAYVFGRDLIKVAEKKGIKLRYVHINCHSARTLYGVVQSIATTFSLSIPFRGLSPREMMLIVLNHMKKHDLHAVITLDEFNYFVQVAGNDAVYFLIRIYDEYPEAEKRLHYIIITRSLEVLRTLDPATESYITKHIIKFEPYKAEELFDILKQRRDLAFYENTVSDEILKYIAEIEGYDKGGKGNARAAIEMLLRAGIIADYEGSQYVKVEHVRKAIGEIREELLVDISDNLQFLQLHELLILKAIIRRLRNSGESYIKIGEAEEEYSYLCNIRKIKPRKHTQVYEYIRNLKNMGVVSTKISGKGFRGRTTLISIPVPLDPLEKRVDELIDRRIVERDVNTI</sequence>
<dbReference type="InterPro" id="IPR015163">
    <property type="entry name" value="Cdc6_C"/>
</dbReference>
<keyword evidence="3 5" id="KW-0547">Nucleotide-binding</keyword>
<feature type="binding site" evidence="5">
    <location>
        <position position="226"/>
    </location>
    <ligand>
        <name>ATP</name>
        <dbReference type="ChEBI" id="CHEBI:30616"/>
    </ligand>
</feature>
<dbReference type="Gene3D" id="1.10.8.60">
    <property type="match status" value="1"/>
</dbReference>
<dbReference type="GO" id="GO:0006260">
    <property type="term" value="P:DNA replication"/>
    <property type="evidence" value="ECO:0007669"/>
    <property type="project" value="UniProtKB-UniRule"/>
</dbReference>
<evidence type="ECO:0000313" key="7">
    <source>
        <dbReference type="EMBL" id="HGI86915.1"/>
    </source>
</evidence>
<evidence type="ECO:0000256" key="3">
    <source>
        <dbReference type="ARBA" id="ARBA00022741"/>
    </source>
</evidence>
<feature type="binding site" evidence="5">
    <location>
        <position position="214"/>
    </location>
    <ligand>
        <name>ATP</name>
        <dbReference type="ChEBI" id="CHEBI:30616"/>
    </ligand>
</feature>
<dbReference type="InterPro" id="IPR049945">
    <property type="entry name" value="AAA_22"/>
</dbReference>
<dbReference type="GO" id="GO:0005524">
    <property type="term" value="F:ATP binding"/>
    <property type="evidence" value="ECO:0007669"/>
    <property type="project" value="UniProtKB-UniRule"/>
</dbReference>
<dbReference type="CDD" id="cd08768">
    <property type="entry name" value="Cdc6_C"/>
    <property type="match status" value="1"/>
</dbReference>
<dbReference type="SMART" id="SM01074">
    <property type="entry name" value="Cdc6_C"/>
    <property type="match status" value="1"/>
</dbReference>
<dbReference type="EMBL" id="DTFF01000008">
    <property type="protein sequence ID" value="HGI86915.1"/>
    <property type="molecule type" value="Genomic_DNA"/>
</dbReference>
<dbReference type="NCBIfam" id="TIGR02928">
    <property type="entry name" value="orc1/cdc6 family replication initiation protein"/>
    <property type="match status" value="1"/>
</dbReference>
<proteinExistence type="inferred from homology"/>
<feature type="binding site" evidence="5">
    <location>
        <begin position="68"/>
        <end position="72"/>
    </location>
    <ligand>
        <name>ATP</name>
        <dbReference type="ChEBI" id="CHEBI:30616"/>
    </ligand>
</feature>
<dbReference type="Pfam" id="PF09079">
    <property type="entry name" value="WHD_Cdc6"/>
    <property type="match status" value="1"/>
</dbReference>